<gene>
    <name evidence="1" type="ORF">SAMN05192530_11636</name>
</gene>
<evidence type="ECO:0000313" key="2">
    <source>
        <dbReference type="Proteomes" id="UP000198793"/>
    </source>
</evidence>
<dbReference type="OrthoDB" id="9789139at2"/>
<protein>
    <submittedName>
        <fullName evidence="1">DNA phosphorothioation-associated DGQHR protein 1</fullName>
    </submittedName>
</protein>
<dbReference type="InterPro" id="IPR026440">
    <property type="entry name" value="DNA_PRithio_assoc_DGOHR_pro_1"/>
</dbReference>
<name>A0A1H0N014_9HYPH</name>
<dbReference type="InterPro" id="IPR017601">
    <property type="entry name" value="DGQHR-contain_dom"/>
</dbReference>
<sequence length="403" mass="45286">MTATYPFKTKALQVVQPLDTYYVAVIPANILLDVAFSDRLRAREDDRDGYRVEGTQRARSGARQPQIEDYIGRTDSAFPNSIILAANYDAETGHLRTQEPPVDDGEEQPETIWTIDDLGSGCFELTIPTAEKLAGIIDGQHRLDGFRNVPNQSRKEMDLICSVFMELSKPYQAQLFATINSTQKQVDKSLTYELFGYNIEEEAEDKWSPDKLAVFLTRRLNTQKESPLRGRISISPRRDQALSDLNASRDWHVSTATIVEGILRLISANPKRDTNAMLTSRIGTRSILKDGSRDRTPMRSIYINGNDAVLYGVVLNFLKACDECFWQKASPSSFITKTVGIQALFDILRKLAPSVVEERKGKVSQFVEILDPASRINFSSVEFKNASGSGRSMIRRAIEEAIF</sequence>
<dbReference type="STRING" id="1166073.SAMN05192530_11636"/>
<accession>A0A1H0N014</accession>
<dbReference type="EMBL" id="FNIT01000016">
    <property type="protein sequence ID" value="SDO86079.1"/>
    <property type="molecule type" value="Genomic_DNA"/>
</dbReference>
<reference evidence="1 2" key="1">
    <citation type="submission" date="2016-10" db="EMBL/GenBank/DDBJ databases">
        <authorList>
            <person name="de Groot N.N."/>
        </authorList>
    </citation>
    <scope>NUCLEOTIDE SEQUENCE [LARGE SCALE GENOMIC DNA]</scope>
    <source>
        <strain evidence="2">L7-484,KACC 16230,DSM 25025</strain>
    </source>
</reference>
<dbReference type="NCBIfam" id="TIGR04172">
    <property type="entry name" value="DGQHR_dnd_1"/>
    <property type="match status" value="1"/>
</dbReference>
<dbReference type="AlphaFoldDB" id="A0A1H0N014"/>
<keyword evidence="2" id="KW-1185">Reference proteome</keyword>
<dbReference type="RefSeq" id="WP_090677045.1">
    <property type="nucleotide sequence ID" value="NZ_FNIT01000016.1"/>
</dbReference>
<evidence type="ECO:0000313" key="1">
    <source>
        <dbReference type="EMBL" id="SDO86079.1"/>
    </source>
</evidence>
<proteinExistence type="predicted"/>
<dbReference type="CDD" id="cd16413">
    <property type="entry name" value="DGQHR_domain"/>
    <property type="match status" value="1"/>
</dbReference>
<dbReference type="Proteomes" id="UP000198793">
    <property type="component" value="Unassembled WGS sequence"/>
</dbReference>
<organism evidence="1 2">
    <name type="scientific">Aureimonas jatrophae</name>
    <dbReference type="NCBI Taxonomy" id="1166073"/>
    <lineage>
        <taxon>Bacteria</taxon>
        <taxon>Pseudomonadati</taxon>
        <taxon>Pseudomonadota</taxon>
        <taxon>Alphaproteobacteria</taxon>
        <taxon>Hyphomicrobiales</taxon>
        <taxon>Aurantimonadaceae</taxon>
        <taxon>Aureimonas</taxon>
    </lineage>
</organism>
<dbReference type="Pfam" id="PF14072">
    <property type="entry name" value="DndB"/>
    <property type="match status" value="1"/>
</dbReference>
<dbReference type="InterPro" id="IPR017642">
    <property type="entry name" value="DNA_S_mod_DndB"/>
</dbReference>
<dbReference type="NCBIfam" id="TIGR03187">
    <property type="entry name" value="DGQHR"/>
    <property type="match status" value="1"/>
</dbReference>